<organism evidence="3 4">
    <name type="scientific">Rhodotorula diobovata</name>
    <dbReference type="NCBI Taxonomy" id="5288"/>
    <lineage>
        <taxon>Eukaryota</taxon>
        <taxon>Fungi</taxon>
        <taxon>Dikarya</taxon>
        <taxon>Basidiomycota</taxon>
        <taxon>Pucciniomycotina</taxon>
        <taxon>Microbotryomycetes</taxon>
        <taxon>Sporidiobolales</taxon>
        <taxon>Sporidiobolaceae</taxon>
        <taxon>Rhodotorula</taxon>
    </lineage>
</organism>
<dbReference type="InterPro" id="IPR036526">
    <property type="entry name" value="C-N_Hydrolase_sf"/>
</dbReference>
<dbReference type="InterPro" id="IPR045254">
    <property type="entry name" value="Nit1/2_C-N_Hydrolase"/>
</dbReference>
<keyword evidence="4" id="KW-1185">Reference proteome</keyword>
<dbReference type="STRING" id="5288.A0A5C5G4C9"/>
<dbReference type="Proteomes" id="UP000311382">
    <property type="component" value="Unassembled WGS sequence"/>
</dbReference>
<dbReference type="PROSITE" id="PS50263">
    <property type="entry name" value="CN_HYDROLASE"/>
    <property type="match status" value="1"/>
</dbReference>
<dbReference type="GO" id="GO:0016811">
    <property type="term" value="F:hydrolase activity, acting on carbon-nitrogen (but not peptide) bonds, in linear amides"/>
    <property type="evidence" value="ECO:0007669"/>
    <property type="project" value="InterPro"/>
</dbReference>
<evidence type="ECO:0000313" key="4">
    <source>
        <dbReference type="Proteomes" id="UP000311382"/>
    </source>
</evidence>
<accession>A0A5C5G4C9</accession>
<dbReference type="OrthoDB" id="10250282at2759"/>
<reference evidence="3 4" key="1">
    <citation type="submission" date="2019-03" db="EMBL/GenBank/DDBJ databases">
        <title>Rhodosporidium diobovatum UCD-FST 08-225 genome sequencing, assembly, and annotation.</title>
        <authorList>
            <person name="Fakankun I.U."/>
            <person name="Fristensky B."/>
            <person name="Levin D.B."/>
        </authorList>
    </citation>
    <scope>NUCLEOTIDE SEQUENCE [LARGE SCALE GENOMIC DNA]</scope>
    <source>
        <strain evidence="3 4">UCD-FST 08-225</strain>
    </source>
</reference>
<dbReference type="InterPro" id="IPR001110">
    <property type="entry name" value="UPF0012_CS"/>
</dbReference>
<protein>
    <submittedName>
        <fullName evidence="3">Putative NIT2-nitrilase</fullName>
    </submittedName>
</protein>
<dbReference type="PANTHER" id="PTHR23088">
    <property type="entry name" value="NITRILASE-RELATED"/>
    <property type="match status" value="1"/>
</dbReference>
<dbReference type="AlphaFoldDB" id="A0A5C5G4C9"/>
<sequence>MLAAVGQLCSTNNVARNTALCVSLIRRAAAARCAILYLPEAADFIADAKEVPKLSEPLDTSEFVRRVRAQAKESAMWVGVGVHEKATQDKCYNTNLLISPDGEIAEAYRKLHLFDVKHSGPSGGIMMESNTTIPGDKLLDPVETPIGKIGLLTCYDLRFPEVGLSLRRRGAQVLCYPSAFTIKTGAPHWEVLLRARAIENQCYVLAPAQIGQHSPSRQTYGHAMIIDPWGGVLAQASDRPPKFPPPDEGDEDAGTFVMTEVDLDWLEQMRREMPLWEQRREDVYPIL</sequence>
<comment type="caution">
    <text evidence="3">The sequence shown here is derived from an EMBL/GenBank/DDBJ whole genome shotgun (WGS) entry which is preliminary data.</text>
</comment>
<dbReference type="PANTHER" id="PTHR23088:SF27">
    <property type="entry name" value="DEAMINATED GLUTATHIONE AMIDASE"/>
    <property type="match status" value="1"/>
</dbReference>
<feature type="domain" description="CN hydrolase" evidence="2">
    <location>
        <begin position="1"/>
        <end position="263"/>
    </location>
</feature>
<dbReference type="InterPro" id="IPR003010">
    <property type="entry name" value="C-N_Hydrolase"/>
</dbReference>
<dbReference type="PROSITE" id="PS01227">
    <property type="entry name" value="UPF0012"/>
    <property type="match status" value="1"/>
</dbReference>
<dbReference type="SUPFAM" id="SSF56317">
    <property type="entry name" value="Carbon-nitrogen hydrolase"/>
    <property type="match status" value="1"/>
</dbReference>
<evidence type="ECO:0000256" key="1">
    <source>
        <dbReference type="ARBA" id="ARBA00022801"/>
    </source>
</evidence>
<gene>
    <name evidence="3" type="ORF">DMC30DRAFT_373122</name>
</gene>
<name>A0A5C5G4C9_9BASI</name>
<dbReference type="CDD" id="cd07572">
    <property type="entry name" value="nit"/>
    <property type="match status" value="1"/>
</dbReference>
<keyword evidence="1" id="KW-0378">Hydrolase</keyword>
<proteinExistence type="predicted"/>
<evidence type="ECO:0000313" key="3">
    <source>
        <dbReference type="EMBL" id="TNY23194.1"/>
    </source>
</evidence>
<dbReference type="Gene3D" id="3.60.110.10">
    <property type="entry name" value="Carbon-nitrogen hydrolase"/>
    <property type="match status" value="1"/>
</dbReference>
<dbReference type="Pfam" id="PF00795">
    <property type="entry name" value="CN_hydrolase"/>
    <property type="match status" value="1"/>
</dbReference>
<dbReference type="EMBL" id="SOZI01000014">
    <property type="protein sequence ID" value="TNY23194.1"/>
    <property type="molecule type" value="Genomic_DNA"/>
</dbReference>
<evidence type="ECO:0000259" key="2">
    <source>
        <dbReference type="PROSITE" id="PS50263"/>
    </source>
</evidence>